<comment type="caution">
    <text evidence="7">The sequence shown here is derived from an EMBL/GenBank/DDBJ whole genome shotgun (WGS) entry which is preliminary data.</text>
</comment>
<dbReference type="Pfam" id="PF00877">
    <property type="entry name" value="NLPC_P60"/>
    <property type="match status" value="1"/>
</dbReference>
<keyword evidence="3" id="KW-0378">Hydrolase</keyword>
<accession>A0A3E3E6C1</accession>
<dbReference type="InterPro" id="IPR038765">
    <property type="entry name" value="Papain-like_cys_pep_sf"/>
</dbReference>
<feature type="transmembrane region" description="Helical" evidence="5">
    <location>
        <begin position="7"/>
        <end position="30"/>
    </location>
</feature>
<proteinExistence type="inferred from homology"/>
<sequence length="340" mass="38130">MKPRKVIFGIFLAPMVVSVLIVIIFIFMLVDGNSSSGNGDITVSGLPQCIKEEMVIASLQCQEKYKHPASVTLAQIIQESTGKNSGLSGLAYTYHNLFGIKAGKNWTGKTCTLFTSEQRPDGSSYQIRATFRAYDSYTESIEDRSRLLNSSSSYPVEGVSNPKEFARCLKKWATDIDYPETLIGHMDKYNLYVYDNMSVESYNQQKLSSVNKVVEKAKEKIGCKYVWGAGHSMNEIKNPQLSTFDCSSFVCWSYYQAGIDIGNMTTKELVVAGIEISQSELRPGDIILFARNKGGTTPSHVSIYIGEGKMIHAPRTNDVVKIVNYSEHWKDRTICFRRLY</sequence>
<evidence type="ECO:0000256" key="1">
    <source>
        <dbReference type="ARBA" id="ARBA00007074"/>
    </source>
</evidence>
<evidence type="ECO:0000256" key="2">
    <source>
        <dbReference type="ARBA" id="ARBA00022670"/>
    </source>
</evidence>
<dbReference type="InterPro" id="IPR002901">
    <property type="entry name" value="MGlyc_endo_b_GlcNAc-like_dom"/>
</dbReference>
<reference evidence="7 8" key="1">
    <citation type="submission" date="2018-08" db="EMBL/GenBank/DDBJ databases">
        <title>A genome reference for cultivated species of the human gut microbiota.</title>
        <authorList>
            <person name="Zou Y."/>
            <person name="Xue W."/>
            <person name="Luo G."/>
        </authorList>
    </citation>
    <scope>NUCLEOTIDE SEQUENCE [LARGE SCALE GENOMIC DNA]</scope>
    <source>
        <strain evidence="7 8">OM06-4</strain>
    </source>
</reference>
<dbReference type="SMART" id="SM00047">
    <property type="entry name" value="LYZ2"/>
    <property type="match status" value="1"/>
</dbReference>
<evidence type="ECO:0000313" key="8">
    <source>
        <dbReference type="Proteomes" id="UP000261032"/>
    </source>
</evidence>
<dbReference type="GO" id="GO:0004040">
    <property type="term" value="F:amidase activity"/>
    <property type="evidence" value="ECO:0007669"/>
    <property type="project" value="InterPro"/>
</dbReference>
<dbReference type="PROSITE" id="PS51935">
    <property type="entry name" value="NLPC_P60"/>
    <property type="match status" value="1"/>
</dbReference>
<organism evidence="7 8">
    <name type="scientific">Thomasclavelia ramosa</name>
    <dbReference type="NCBI Taxonomy" id="1547"/>
    <lineage>
        <taxon>Bacteria</taxon>
        <taxon>Bacillati</taxon>
        <taxon>Bacillota</taxon>
        <taxon>Erysipelotrichia</taxon>
        <taxon>Erysipelotrichales</taxon>
        <taxon>Coprobacillaceae</taxon>
        <taxon>Thomasclavelia</taxon>
    </lineage>
</organism>
<protein>
    <recommendedName>
        <fullName evidence="6">NlpC/P60 domain-containing protein</fullName>
    </recommendedName>
</protein>
<keyword evidence="5" id="KW-1133">Transmembrane helix</keyword>
<dbReference type="AlphaFoldDB" id="A0A3E3E6C1"/>
<evidence type="ECO:0000256" key="4">
    <source>
        <dbReference type="ARBA" id="ARBA00022807"/>
    </source>
</evidence>
<dbReference type="Gene3D" id="4.10.80.30">
    <property type="entry name" value="DNA polymerase, domain 6"/>
    <property type="match status" value="1"/>
</dbReference>
<dbReference type="EMBL" id="QUSL01000059">
    <property type="protein sequence ID" value="RGD77195.1"/>
    <property type="molecule type" value="Genomic_DNA"/>
</dbReference>
<dbReference type="RefSeq" id="WP_008791004.1">
    <property type="nucleotide sequence ID" value="NZ_CACRTL010000031.1"/>
</dbReference>
<dbReference type="Pfam" id="PF01832">
    <property type="entry name" value="Glucosaminidase"/>
    <property type="match status" value="1"/>
</dbReference>
<evidence type="ECO:0000313" key="7">
    <source>
        <dbReference type="EMBL" id="RGD77195.1"/>
    </source>
</evidence>
<dbReference type="PANTHER" id="PTHR47053">
    <property type="entry name" value="MUREIN DD-ENDOPEPTIDASE MEPH-RELATED"/>
    <property type="match status" value="1"/>
</dbReference>
<evidence type="ECO:0000259" key="6">
    <source>
        <dbReference type="PROSITE" id="PS51935"/>
    </source>
</evidence>
<dbReference type="Gene3D" id="3.90.1720.10">
    <property type="entry name" value="endopeptidase domain like (from Nostoc punctiforme)"/>
    <property type="match status" value="1"/>
</dbReference>
<keyword evidence="4" id="KW-0788">Thiol protease</keyword>
<comment type="similarity">
    <text evidence="1">Belongs to the peptidase C40 family.</text>
</comment>
<evidence type="ECO:0000256" key="5">
    <source>
        <dbReference type="SAM" id="Phobius"/>
    </source>
</evidence>
<dbReference type="GO" id="GO:0006508">
    <property type="term" value="P:proteolysis"/>
    <property type="evidence" value="ECO:0007669"/>
    <property type="project" value="UniProtKB-KW"/>
</dbReference>
<dbReference type="InterPro" id="IPR000064">
    <property type="entry name" value="NLP_P60_dom"/>
</dbReference>
<dbReference type="GO" id="GO:0008234">
    <property type="term" value="F:cysteine-type peptidase activity"/>
    <property type="evidence" value="ECO:0007669"/>
    <property type="project" value="UniProtKB-KW"/>
</dbReference>
<dbReference type="PANTHER" id="PTHR47053:SF1">
    <property type="entry name" value="MUREIN DD-ENDOPEPTIDASE MEPH-RELATED"/>
    <property type="match status" value="1"/>
</dbReference>
<dbReference type="Proteomes" id="UP000261032">
    <property type="component" value="Unassembled WGS sequence"/>
</dbReference>
<feature type="domain" description="NlpC/P60" evidence="6">
    <location>
        <begin position="207"/>
        <end position="340"/>
    </location>
</feature>
<keyword evidence="2" id="KW-0645">Protease</keyword>
<dbReference type="InterPro" id="IPR051202">
    <property type="entry name" value="Peptidase_C40"/>
</dbReference>
<name>A0A3E3E6C1_9FIRM</name>
<gene>
    <name evidence="7" type="ORF">DXB93_18135</name>
</gene>
<keyword evidence="5" id="KW-0472">Membrane</keyword>
<evidence type="ECO:0000256" key="3">
    <source>
        <dbReference type="ARBA" id="ARBA00022801"/>
    </source>
</evidence>
<dbReference type="SUPFAM" id="SSF54001">
    <property type="entry name" value="Cysteine proteinases"/>
    <property type="match status" value="1"/>
</dbReference>
<dbReference type="Gene3D" id="1.10.530.10">
    <property type="match status" value="1"/>
</dbReference>
<keyword evidence="5" id="KW-0812">Transmembrane</keyword>